<feature type="region of interest" description="Disordered" evidence="1">
    <location>
        <begin position="133"/>
        <end position="154"/>
    </location>
</feature>
<evidence type="ECO:0000256" key="1">
    <source>
        <dbReference type="SAM" id="MobiDB-lite"/>
    </source>
</evidence>
<accession>A0A397TN69</accession>
<feature type="compositionally biased region" description="Polar residues" evidence="1">
    <location>
        <begin position="141"/>
        <end position="154"/>
    </location>
</feature>
<keyword evidence="3" id="KW-1185">Reference proteome</keyword>
<evidence type="ECO:0000313" key="3">
    <source>
        <dbReference type="Proteomes" id="UP000265703"/>
    </source>
</evidence>
<dbReference type="OrthoDB" id="2412036at2759"/>
<organism evidence="2 3">
    <name type="scientific">Glomus cerebriforme</name>
    <dbReference type="NCBI Taxonomy" id="658196"/>
    <lineage>
        <taxon>Eukaryota</taxon>
        <taxon>Fungi</taxon>
        <taxon>Fungi incertae sedis</taxon>
        <taxon>Mucoromycota</taxon>
        <taxon>Glomeromycotina</taxon>
        <taxon>Glomeromycetes</taxon>
        <taxon>Glomerales</taxon>
        <taxon>Glomeraceae</taxon>
        <taxon>Glomus</taxon>
    </lineage>
</organism>
<reference evidence="2 3" key="1">
    <citation type="submission" date="2018-06" db="EMBL/GenBank/DDBJ databases">
        <title>Comparative genomics reveals the genomic features of Rhizophagus irregularis, R. cerebriforme, R. diaphanum and Gigaspora rosea, and their symbiotic lifestyle signature.</title>
        <authorList>
            <person name="Morin E."/>
            <person name="San Clemente H."/>
            <person name="Chen E.C.H."/>
            <person name="De La Providencia I."/>
            <person name="Hainaut M."/>
            <person name="Kuo A."/>
            <person name="Kohler A."/>
            <person name="Murat C."/>
            <person name="Tang N."/>
            <person name="Roy S."/>
            <person name="Loubradou J."/>
            <person name="Henrissat B."/>
            <person name="Grigoriev I.V."/>
            <person name="Corradi N."/>
            <person name="Roux C."/>
            <person name="Martin F.M."/>
        </authorList>
    </citation>
    <scope>NUCLEOTIDE SEQUENCE [LARGE SCALE GENOMIC DNA]</scope>
    <source>
        <strain evidence="2 3">DAOM 227022</strain>
    </source>
</reference>
<sequence length="184" mass="20979">MDIHSFNSFSSSVLPEEAKIIYDRGEFYFTIIEKTCVFSIPTVSEIIATSKRGARKAPSVYIIFRKPVQKCLHTLGLKFERGIVSRISSHLWRQIKSNDPVLRGIFEQLYNNCSQRWKQNRLIIEFWKPVTEPEPAPQPDKQVSSSGDNEENGSPSVFLPALSIQEERIVLGGLFPELANFFAD</sequence>
<dbReference type="EMBL" id="QKYT01000002">
    <property type="protein sequence ID" value="RIA99653.1"/>
    <property type="molecule type" value="Genomic_DNA"/>
</dbReference>
<comment type="caution">
    <text evidence="2">The sequence shown here is derived from an EMBL/GenBank/DDBJ whole genome shotgun (WGS) entry which is preliminary data.</text>
</comment>
<gene>
    <name evidence="2" type="ORF">C1645_869854</name>
</gene>
<protein>
    <submittedName>
        <fullName evidence="2">Uncharacterized protein</fullName>
    </submittedName>
</protein>
<name>A0A397TN69_9GLOM</name>
<dbReference type="Proteomes" id="UP000265703">
    <property type="component" value="Unassembled WGS sequence"/>
</dbReference>
<proteinExistence type="predicted"/>
<dbReference type="AlphaFoldDB" id="A0A397TN69"/>
<evidence type="ECO:0000313" key="2">
    <source>
        <dbReference type="EMBL" id="RIA99653.1"/>
    </source>
</evidence>